<dbReference type="PANTHER" id="PTHR43611:SF3">
    <property type="entry name" value="FLAVIN MONONUCLEOTIDE HYDROLASE 1, CHLOROPLATIC"/>
    <property type="match status" value="1"/>
</dbReference>
<organism evidence="1 2">
    <name type="scientific">Flavobacterium terrigena</name>
    <dbReference type="NCBI Taxonomy" id="402734"/>
    <lineage>
        <taxon>Bacteria</taxon>
        <taxon>Pseudomonadati</taxon>
        <taxon>Bacteroidota</taxon>
        <taxon>Flavobacteriia</taxon>
        <taxon>Flavobacteriales</taxon>
        <taxon>Flavobacteriaceae</taxon>
        <taxon>Flavobacterium</taxon>
    </lineage>
</organism>
<dbReference type="STRING" id="402734.SAMN05660918_0840"/>
<evidence type="ECO:0000313" key="2">
    <source>
        <dbReference type="Proteomes" id="UP000199702"/>
    </source>
</evidence>
<dbReference type="RefSeq" id="WP_091308451.1">
    <property type="nucleotide sequence ID" value="NZ_CBCSJU010000001.1"/>
</dbReference>
<dbReference type="AlphaFoldDB" id="A0A1H6R0G0"/>
<accession>A0A1H6R0G0</accession>
<keyword evidence="2" id="KW-1185">Reference proteome</keyword>
<dbReference type="Pfam" id="PF13419">
    <property type="entry name" value="HAD_2"/>
    <property type="match status" value="1"/>
</dbReference>
<dbReference type="SFLD" id="SFLDG01129">
    <property type="entry name" value="C1.5:_HAD__Beta-PGM__Phosphata"/>
    <property type="match status" value="1"/>
</dbReference>
<dbReference type="SFLD" id="SFLDS00003">
    <property type="entry name" value="Haloacid_Dehalogenase"/>
    <property type="match status" value="1"/>
</dbReference>
<dbReference type="NCBIfam" id="TIGR01549">
    <property type="entry name" value="HAD-SF-IA-v1"/>
    <property type="match status" value="1"/>
</dbReference>
<dbReference type="Gene3D" id="1.10.150.240">
    <property type="entry name" value="Putative phosphatase, domain 2"/>
    <property type="match status" value="1"/>
</dbReference>
<dbReference type="SUPFAM" id="SSF56784">
    <property type="entry name" value="HAD-like"/>
    <property type="match status" value="1"/>
</dbReference>
<dbReference type="InterPro" id="IPR023198">
    <property type="entry name" value="PGP-like_dom2"/>
</dbReference>
<dbReference type="GO" id="GO:0016787">
    <property type="term" value="F:hydrolase activity"/>
    <property type="evidence" value="ECO:0007669"/>
    <property type="project" value="UniProtKB-KW"/>
</dbReference>
<dbReference type="InterPro" id="IPR041492">
    <property type="entry name" value="HAD_2"/>
</dbReference>
<dbReference type="EMBL" id="FNYA01000001">
    <property type="protein sequence ID" value="SEI47866.1"/>
    <property type="molecule type" value="Genomic_DNA"/>
</dbReference>
<dbReference type="OrthoDB" id="9797415at2"/>
<dbReference type="InterPro" id="IPR036412">
    <property type="entry name" value="HAD-like_sf"/>
</dbReference>
<dbReference type="InterPro" id="IPR006439">
    <property type="entry name" value="HAD-SF_hydro_IA"/>
</dbReference>
<dbReference type="CDD" id="cd02603">
    <property type="entry name" value="HAD_sEH-N_like"/>
    <property type="match status" value="1"/>
</dbReference>
<sequence length="200" mass="23445">MIEAIIFDLGDVFLNLNHQASVDAFKKLGLNDWNDDLKAKTISFETGKIDELQFMKALQKYIPNHELSEIRDAWNAIIVDFPLERLEFLEKLKNKYKLYLLSNTNQTHIDKFEHRVGLTFAREFYAHFDKIYFSYEMKVRKPDTAVYNLIIQQNNLKPAKTLYVDDTLEHIEAAKALGINTWQIIVGQEDVTNLFDKKIL</sequence>
<dbReference type="InterPro" id="IPR023214">
    <property type="entry name" value="HAD_sf"/>
</dbReference>
<reference evidence="2" key="1">
    <citation type="submission" date="2016-10" db="EMBL/GenBank/DDBJ databases">
        <authorList>
            <person name="Varghese N."/>
            <person name="Submissions S."/>
        </authorList>
    </citation>
    <scope>NUCLEOTIDE SEQUENCE [LARGE SCALE GENOMIC DNA]</scope>
    <source>
        <strain evidence="2">DSM 17934</strain>
    </source>
</reference>
<evidence type="ECO:0000313" key="1">
    <source>
        <dbReference type="EMBL" id="SEI47866.1"/>
    </source>
</evidence>
<dbReference type="Proteomes" id="UP000199702">
    <property type="component" value="Unassembled WGS sequence"/>
</dbReference>
<dbReference type="PANTHER" id="PTHR43611">
    <property type="entry name" value="ALPHA-D-GLUCOSE 1-PHOSPHATE PHOSPHATASE"/>
    <property type="match status" value="1"/>
</dbReference>
<proteinExistence type="predicted"/>
<protein>
    <submittedName>
        <fullName evidence="1">Putative hydrolase of the HAD superfamily</fullName>
    </submittedName>
</protein>
<keyword evidence="1" id="KW-0378">Hydrolase</keyword>
<dbReference type="PRINTS" id="PR00413">
    <property type="entry name" value="HADHALOGNASE"/>
</dbReference>
<gene>
    <name evidence="1" type="ORF">SAMN05660918_0840</name>
</gene>
<dbReference type="NCBIfam" id="TIGR01509">
    <property type="entry name" value="HAD-SF-IA-v3"/>
    <property type="match status" value="1"/>
</dbReference>
<name>A0A1H6R0G0_9FLAO</name>
<dbReference type="Gene3D" id="3.40.50.1000">
    <property type="entry name" value="HAD superfamily/HAD-like"/>
    <property type="match status" value="1"/>
</dbReference>